<reference evidence="1" key="3">
    <citation type="submission" date="2022-06" db="UniProtKB">
        <authorList>
            <consortium name="EnsemblPlants"/>
        </authorList>
    </citation>
    <scope>IDENTIFICATION</scope>
</reference>
<name>A0A8R7QGJ8_TRIUA</name>
<reference evidence="1" key="2">
    <citation type="submission" date="2018-03" db="EMBL/GenBank/DDBJ databases">
        <title>The Triticum urartu genome reveals the dynamic nature of wheat genome evolution.</title>
        <authorList>
            <person name="Ling H."/>
            <person name="Ma B."/>
            <person name="Shi X."/>
            <person name="Liu H."/>
            <person name="Dong L."/>
            <person name="Sun H."/>
            <person name="Cao Y."/>
            <person name="Gao Q."/>
            <person name="Zheng S."/>
            <person name="Li Y."/>
            <person name="Yu Y."/>
            <person name="Du H."/>
            <person name="Qi M."/>
            <person name="Li Y."/>
            <person name="Yu H."/>
            <person name="Cui Y."/>
            <person name="Wang N."/>
            <person name="Chen C."/>
            <person name="Wu H."/>
            <person name="Zhao Y."/>
            <person name="Zhang J."/>
            <person name="Li Y."/>
            <person name="Zhou W."/>
            <person name="Zhang B."/>
            <person name="Hu W."/>
            <person name="Eijk M."/>
            <person name="Tang J."/>
            <person name="Witsenboer H."/>
            <person name="Zhao S."/>
            <person name="Li Z."/>
            <person name="Zhang A."/>
            <person name="Wang D."/>
            <person name="Liang C."/>
        </authorList>
    </citation>
    <scope>NUCLEOTIDE SEQUENCE [LARGE SCALE GENOMIC DNA]</scope>
    <source>
        <strain evidence="1">cv. G1812</strain>
    </source>
</reference>
<sequence length="75" mass="8756">MLAYIFLSRCFLMDNSMLLCLEAHQDKQLEYLQGQIRKLIHQGKAQKILSTGMFWYNPCTCCVLQCDVSNMVVFM</sequence>
<organism evidence="1 2">
    <name type="scientific">Triticum urartu</name>
    <name type="common">Red wild einkorn</name>
    <name type="synonym">Crithodium urartu</name>
    <dbReference type="NCBI Taxonomy" id="4572"/>
    <lineage>
        <taxon>Eukaryota</taxon>
        <taxon>Viridiplantae</taxon>
        <taxon>Streptophyta</taxon>
        <taxon>Embryophyta</taxon>
        <taxon>Tracheophyta</taxon>
        <taxon>Spermatophyta</taxon>
        <taxon>Magnoliopsida</taxon>
        <taxon>Liliopsida</taxon>
        <taxon>Poales</taxon>
        <taxon>Poaceae</taxon>
        <taxon>BOP clade</taxon>
        <taxon>Pooideae</taxon>
        <taxon>Triticodae</taxon>
        <taxon>Triticeae</taxon>
        <taxon>Triticinae</taxon>
        <taxon>Triticum</taxon>
    </lineage>
</organism>
<dbReference type="Proteomes" id="UP000015106">
    <property type="component" value="Chromosome 5"/>
</dbReference>
<protein>
    <submittedName>
        <fullName evidence="1">Uncharacterized protein</fullName>
    </submittedName>
</protein>
<keyword evidence="2" id="KW-1185">Reference proteome</keyword>
<proteinExistence type="predicted"/>
<evidence type="ECO:0000313" key="1">
    <source>
        <dbReference type="EnsemblPlants" id="TuG1812G0500002948.01.T01.cds348366"/>
    </source>
</evidence>
<evidence type="ECO:0000313" key="2">
    <source>
        <dbReference type="Proteomes" id="UP000015106"/>
    </source>
</evidence>
<reference evidence="2" key="1">
    <citation type="journal article" date="2013" name="Nature">
        <title>Draft genome of the wheat A-genome progenitor Triticum urartu.</title>
        <authorList>
            <person name="Ling H.Q."/>
            <person name="Zhao S."/>
            <person name="Liu D."/>
            <person name="Wang J."/>
            <person name="Sun H."/>
            <person name="Zhang C."/>
            <person name="Fan H."/>
            <person name="Li D."/>
            <person name="Dong L."/>
            <person name="Tao Y."/>
            <person name="Gao C."/>
            <person name="Wu H."/>
            <person name="Li Y."/>
            <person name="Cui Y."/>
            <person name="Guo X."/>
            <person name="Zheng S."/>
            <person name="Wang B."/>
            <person name="Yu K."/>
            <person name="Liang Q."/>
            <person name="Yang W."/>
            <person name="Lou X."/>
            <person name="Chen J."/>
            <person name="Feng M."/>
            <person name="Jian J."/>
            <person name="Zhang X."/>
            <person name="Luo G."/>
            <person name="Jiang Y."/>
            <person name="Liu J."/>
            <person name="Wang Z."/>
            <person name="Sha Y."/>
            <person name="Zhang B."/>
            <person name="Wu H."/>
            <person name="Tang D."/>
            <person name="Shen Q."/>
            <person name="Xue P."/>
            <person name="Zou S."/>
            <person name="Wang X."/>
            <person name="Liu X."/>
            <person name="Wang F."/>
            <person name="Yang Y."/>
            <person name="An X."/>
            <person name="Dong Z."/>
            <person name="Zhang K."/>
            <person name="Zhang X."/>
            <person name="Luo M.C."/>
            <person name="Dvorak J."/>
            <person name="Tong Y."/>
            <person name="Wang J."/>
            <person name="Yang H."/>
            <person name="Li Z."/>
            <person name="Wang D."/>
            <person name="Zhang A."/>
            <person name="Wang J."/>
        </authorList>
    </citation>
    <scope>NUCLEOTIDE SEQUENCE</scope>
    <source>
        <strain evidence="2">cv. G1812</strain>
    </source>
</reference>
<accession>A0A8R7QGJ8</accession>
<dbReference type="Gramene" id="TuG1812G0500002948.01.T01">
    <property type="protein sequence ID" value="TuG1812G0500002948.01.T01.cds348366"/>
    <property type="gene ID" value="TuG1812G0500002948.01"/>
</dbReference>
<dbReference type="AlphaFoldDB" id="A0A8R7QGJ8"/>
<dbReference type="EnsemblPlants" id="TuG1812G0500002948.01.T01">
    <property type="protein sequence ID" value="TuG1812G0500002948.01.T01.cds348366"/>
    <property type="gene ID" value="TuG1812G0500002948.01"/>
</dbReference>